<dbReference type="InterPro" id="IPR016181">
    <property type="entry name" value="Acyl_CoA_acyltransferase"/>
</dbReference>
<evidence type="ECO:0000313" key="3">
    <source>
        <dbReference type="Proteomes" id="UP000271031"/>
    </source>
</evidence>
<dbReference type="Pfam" id="PF00583">
    <property type="entry name" value="Acetyltransf_1"/>
    <property type="match status" value="1"/>
</dbReference>
<dbReference type="SUPFAM" id="SSF55729">
    <property type="entry name" value="Acyl-CoA N-acyltransferases (Nat)"/>
    <property type="match status" value="1"/>
</dbReference>
<evidence type="ECO:0000259" key="1">
    <source>
        <dbReference type="PROSITE" id="PS51186"/>
    </source>
</evidence>
<gene>
    <name evidence="2" type="ORF">EDM56_04600</name>
</gene>
<organism evidence="2 3">
    <name type="scientific">Brevibacillus fluminis</name>
    <dbReference type="NCBI Taxonomy" id="511487"/>
    <lineage>
        <taxon>Bacteria</taxon>
        <taxon>Bacillati</taxon>
        <taxon>Bacillota</taxon>
        <taxon>Bacilli</taxon>
        <taxon>Bacillales</taxon>
        <taxon>Paenibacillaceae</taxon>
        <taxon>Brevibacillus</taxon>
    </lineage>
</organism>
<keyword evidence="3" id="KW-1185">Reference proteome</keyword>
<name>A0A3M8DVC6_9BACL</name>
<dbReference type="Gene3D" id="3.40.630.30">
    <property type="match status" value="1"/>
</dbReference>
<protein>
    <submittedName>
        <fullName evidence="2">N-acetyltransferase</fullName>
    </submittedName>
</protein>
<dbReference type="RefSeq" id="WP_122916695.1">
    <property type="nucleotide sequence ID" value="NZ_RHHQ01000004.1"/>
</dbReference>
<dbReference type="PROSITE" id="PS51186">
    <property type="entry name" value="GNAT"/>
    <property type="match status" value="1"/>
</dbReference>
<evidence type="ECO:0000313" key="2">
    <source>
        <dbReference type="EMBL" id="RNB92032.1"/>
    </source>
</evidence>
<sequence length="139" mass="15207">MIDLKERLHEHDVLALLAYSVGAPSMEKLLQVAARYERSDSMMMVGVEEDGVLLGCIGLDLARLPKAVITHVAVHPDARGKGIGRHMLADAMQRFSLTVIGAETDASAVGFYRSCGFTVKSLGEKYPGVERFWCERGGR</sequence>
<dbReference type="OrthoDB" id="45853at2"/>
<proteinExistence type="predicted"/>
<dbReference type="InterPro" id="IPR000182">
    <property type="entry name" value="GNAT_dom"/>
</dbReference>
<dbReference type="EMBL" id="RHHQ01000004">
    <property type="protein sequence ID" value="RNB92032.1"/>
    <property type="molecule type" value="Genomic_DNA"/>
</dbReference>
<accession>A0A3M8DVC6</accession>
<dbReference type="AlphaFoldDB" id="A0A3M8DVC6"/>
<dbReference type="GO" id="GO:0016747">
    <property type="term" value="F:acyltransferase activity, transferring groups other than amino-acyl groups"/>
    <property type="evidence" value="ECO:0007669"/>
    <property type="project" value="InterPro"/>
</dbReference>
<keyword evidence="2" id="KW-0808">Transferase</keyword>
<dbReference type="CDD" id="cd04301">
    <property type="entry name" value="NAT_SF"/>
    <property type="match status" value="1"/>
</dbReference>
<reference evidence="2 3" key="1">
    <citation type="submission" date="2018-10" db="EMBL/GenBank/DDBJ databases">
        <title>Phylogenomics of Brevibacillus.</title>
        <authorList>
            <person name="Dunlap C."/>
        </authorList>
    </citation>
    <scope>NUCLEOTIDE SEQUENCE [LARGE SCALE GENOMIC DNA]</scope>
    <source>
        <strain evidence="2 3">JCM 15716</strain>
    </source>
</reference>
<comment type="caution">
    <text evidence="2">The sequence shown here is derived from an EMBL/GenBank/DDBJ whole genome shotgun (WGS) entry which is preliminary data.</text>
</comment>
<dbReference type="Proteomes" id="UP000271031">
    <property type="component" value="Unassembled WGS sequence"/>
</dbReference>
<feature type="domain" description="N-acetyltransferase" evidence="1">
    <location>
        <begin position="1"/>
        <end position="135"/>
    </location>
</feature>